<gene>
    <name evidence="1" type="primary">txxe 1316</name>
    <name evidence="1" type="ORF">TXXE_06200</name>
</gene>
<organism evidence="1 2">
    <name type="scientific">Thermobacillus xylanilyticus</name>
    <dbReference type="NCBI Taxonomy" id="76633"/>
    <lineage>
        <taxon>Bacteria</taxon>
        <taxon>Bacillati</taxon>
        <taxon>Bacillota</taxon>
        <taxon>Bacilli</taxon>
        <taxon>Bacillales</taxon>
        <taxon>Paenibacillaceae</taxon>
        <taxon>Thermobacillus</taxon>
    </lineage>
</organism>
<dbReference type="NCBIfam" id="TIGR01509">
    <property type="entry name" value="HAD-SF-IA-v3"/>
    <property type="match status" value="1"/>
</dbReference>
<dbReference type="GO" id="GO:0016787">
    <property type="term" value="F:hydrolase activity"/>
    <property type="evidence" value="ECO:0007669"/>
    <property type="project" value="UniProtKB-KW"/>
</dbReference>
<dbReference type="Gene3D" id="3.40.50.1000">
    <property type="entry name" value="HAD superfamily/HAD-like"/>
    <property type="match status" value="1"/>
</dbReference>
<dbReference type="PANTHER" id="PTHR43434">
    <property type="entry name" value="PHOSPHOGLYCOLATE PHOSPHATASE"/>
    <property type="match status" value="1"/>
</dbReference>
<dbReference type="InterPro" id="IPR023198">
    <property type="entry name" value="PGP-like_dom2"/>
</dbReference>
<sequence length="256" mass="27676">MTMLLVNGRAYEIDGILFDKDGTLLDFLGLWGAWADCLYERLRAGLAALGIEWRMNEWTELLGTFHAADGPMIGYDRKGPFAMGSIDDVTAILAGKAYRCGLPWNEALELVRSCRIQAAAELDRMRPARALPGLHRFLEQCAQRGLPLAVVTADDTKEARKHLHWLGIDHHFADIIGNDRVSRGKPDPEMARLACASLGIEPSRTALIGDTAGDMQMGKAAGVRLTIGIGAPGGLPGADEVVSDYDALAFPPHGEA</sequence>
<evidence type="ECO:0000313" key="1">
    <source>
        <dbReference type="EMBL" id="CAG5082649.1"/>
    </source>
</evidence>
<name>A0ABN7RP95_THEXY</name>
<dbReference type="Proteomes" id="UP000681526">
    <property type="component" value="Unassembled WGS sequence"/>
</dbReference>
<comment type="caution">
    <text evidence="1">The sequence shown here is derived from an EMBL/GenBank/DDBJ whole genome shotgun (WGS) entry which is preliminary data.</text>
</comment>
<accession>A0ABN7RP95</accession>
<dbReference type="SFLD" id="SFLDS00003">
    <property type="entry name" value="Haloacid_Dehalogenase"/>
    <property type="match status" value="1"/>
</dbReference>
<evidence type="ECO:0000313" key="2">
    <source>
        <dbReference type="Proteomes" id="UP000681526"/>
    </source>
</evidence>
<protein>
    <submittedName>
        <fullName evidence="1">HAD-superfamily hydrolase, subfamily IA, variant 3</fullName>
    </submittedName>
</protein>
<dbReference type="InterPro" id="IPR023214">
    <property type="entry name" value="HAD_sf"/>
</dbReference>
<proteinExistence type="predicted"/>
<dbReference type="SFLD" id="SFLDG01129">
    <property type="entry name" value="C1.5:_HAD__Beta-PGM__Phosphata"/>
    <property type="match status" value="1"/>
</dbReference>
<dbReference type="InterPro" id="IPR050155">
    <property type="entry name" value="HAD-like_hydrolase_sf"/>
</dbReference>
<dbReference type="NCBIfam" id="TIGR01549">
    <property type="entry name" value="HAD-SF-IA-v1"/>
    <property type="match status" value="1"/>
</dbReference>
<dbReference type="RefSeq" id="WP_015256150.1">
    <property type="nucleotide sequence ID" value="NZ_CAJRAY010000026.1"/>
</dbReference>
<dbReference type="SUPFAM" id="SSF56784">
    <property type="entry name" value="HAD-like"/>
    <property type="match status" value="1"/>
</dbReference>
<keyword evidence="2" id="KW-1185">Reference proteome</keyword>
<dbReference type="Pfam" id="PF00702">
    <property type="entry name" value="Hydrolase"/>
    <property type="match status" value="1"/>
</dbReference>
<keyword evidence="1" id="KW-0378">Hydrolase</keyword>
<dbReference type="EMBL" id="CAJRAY010000026">
    <property type="protein sequence ID" value="CAG5082649.1"/>
    <property type="molecule type" value="Genomic_DNA"/>
</dbReference>
<reference evidence="1 2" key="1">
    <citation type="submission" date="2021-04" db="EMBL/GenBank/DDBJ databases">
        <authorList>
            <person name="Rakotoarivonina H."/>
        </authorList>
    </citation>
    <scope>NUCLEOTIDE SEQUENCE [LARGE SCALE GENOMIC DNA]</scope>
    <source>
        <strain evidence="1 2">XE</strain>
    </source>
</reference>
<dbReference type="InterPro" id="IPR036412">
    <property type="entry name" value="HAD-like_sf"/>
</dbReference>
<dbReference type="Gene3D" id="1.10.150.240">
    <property type="entry name" value="Putative phosphatase, domain 2"/>
    <property type="match status" value="1"/>
</dbReference>
<dbReference type="PRINTS" id="PR00413">
    <property type="entry name" value="HADHALOGNASE"/>
</dbReference>
<dbReference type="InterPro" id="IPR006439">
    <property type="entry name" value="HAD-SF_hydro_IA"/>
</dbReference>
<dbReference type="PANTHER" id="PTHR43434:SF22">
    <property type="entry name" value="PHOSPHOGLYCOLATE PHOSPHATASE"/>
    <property type="match status" value="1"/>
</dbReference>